<dbReference type="GO" id="GO:0008233">
    <property type="term" value="F:peptidase activity"/>
    <property type="evidence" value="ECO:0007669"/>
    <property type="project" value="UniProtKB-KW"/>
</dbReference>
<feature type="transmembrane region" description="Helical" evidence="8">
    <location>
        <begin position="105"/>
        <end position="124"/>
    </location>
</feature>
<dbReference type="InterPro" id="IPR013426">
    <property type="entry name" value="EpsH-like"/>
</dbReference>
<dbReference type="NCBIfam" id="TIGR04178">
    <property type="entry name" value="exo_archaeo"/>
    <property type="match status" value="1"/>
</dbReference>
<dbReference type="AlphaFoldDB" id="A0A2S8F9E1"/>
<comment type="subcellular location">
    <subcellularLocation>
        <location evidence="1">Cell membrane</location>
        <topology evidence="1">Multi-pass membrane protein</topology>
    </subcellularLocation>
</comment>
<dbReference type="GO" id="GO:0006508">
    <property type="term" value="P:proteolysis"/>
    <property type="evidence" value="ECO:0007669"/>
    <property type="project" value="UniProtKB-KW"/>
</dbReference>
<comment type="caution">
    <text evidence="9">The sequence shown here is derived from an EMBL/GenBank/DDBJ whole genome shotgun (WGS) entry which is preliminary data.</text>
</comment>
<evidence type="ECO:0000256" key="2">
    <source>
        <dbReference type="ARBA" id="ARBA00022475"/>
    </source>
</evidence>
<proteinExistence type="predicted"/>
<feature type="transmembrane region" description="Helical" evidence="8">
    <location>
        <begin position="222"/>
        <end position="247"/>
    </location>
</feature>
<keyword evidence="4 8" id="KW-0812">Transmembrane</keyword>
<keyword evidence="6 8" id="KW-1133">Transmembrane helix</keyword>
<reference evidence="9 10" key="1">
    <citation type="submission" date="2018-02" db="EMBL/GenBank/DDBJ databases">
        <title>Comparative genomes isolates from brazilian mangrove.</title>
        <authorList>
            <person name="Araujo J.E."/>
            <person name="Taketani R.G."/>
            <person name="Silva M.C.P."/>
            <person name="Loureco M.V."/>
            <person name="Andreote F.D."/>
        </authorList>
    </citation>
    <scope>NUCLEOTIDE SEQUENCE [LARGE SCALE GENOMIC DNA]</scope>
    <source>
        <strain evidence="9 10">NAP PRIS-MGV</strain>
    </source>
</reference>
<evidence type="ECO:0000256" key="5">
    <source>
        <dbReference type="ARBA" id="ARBA00022801"/>
    </source>
</evidence>
<dbReference type="EMBL" id="PUIB01000024">
    <property type="protein sequence ID" value="PQO28755.1"/>
    <property type="molecule type" value="Genomic_DNA"/>
</dbReference>
<evidence type="ECO:0000313" key="10">
    <source>
        <dbReference type="Proteomes" id="UP000239388"/>
    </source>
</evidence>
<evidence type="ECO:0000256" key="8">
    <source>
        <dbReference type="SAM" id="Phobius"/>
    </source>
</evidence>
<evidence type="ECO:0000313" key="9">
    <source>
        <dbReference type="EMBL" id="PQO28755.1"/>
    </source>
</evidence>
<dbReference type="GO" id="GO:0005886">
    <property type="term" value="C:plasma membrane"/>
    <property type="evidence" value="ECO:0007669"/>
    <property type="project" value="UniProtKB-SubCell"/>
</dbReference>
<evidence type="ECO:0008006" key="11">
    <source>
        <dbReference type="Google" id="ProtNLM"/>
    </source>
</evidence>
<dbReference type="OrthoDB" id="9797363at2"/>
<keyword evidence="7 8" id="KW-0472">Membrane</keyword>
<name>A0A2S8F9E1_9BACT</name>
<feature type="transmembrane region" description="Helical" evidence="8">
    <location>
        <begin position="16"/>
        <end position="34"/>
    </location>
</feature>
<evidence type="ECO:0000256" key="3">
    <source>
        <dbReference type="ARBA" id="ARBA00022670"/>
    </source>
</evidence>
<keyword evidence="3" id="KW-0645">Protease</keyword>
<sequence>MASDQKTSAQWLSSPFAPVGAVVVTLVIAFWSVTQLLTHIWSTQPDMSHGFFVPLVALWLLWFRVEMAPKSDEIGGWGAVACGLFIILIGLAVRCGGILFRSITLETWSVLPVALGMVISAGGWKGLRWAWPSVLFLAFMLPLPASIGGLFGAKLQAISTTISNFTLQMVGVPAVAEGNVIWLSSQPLGVAEACNGLRMLTAFFAISVATCFILDRPVWQKVVLLASAPFVGVVANVFRITLIGIVYEQDPGEAIAAFAHDFAGWTMMPFAIVVLVVELWVLSGLVLPDESSLSYREDVPA</sequence>
<dbReference type="Proteomes" id="UP000239388">
    <property type="component" value="Unassembled WGS sequence"/>
</dbReference>
<feature type="transmembrane region" description="Helical" evidence="8">
    <location>
        <begin position="267"/>
        <end position="287"/>
    </location>
</feature>
<keyword evidence="5" id="KW-0378">Hydrolase</keyword>
<dbReference type="Pfam" id="PF09721">
    <property type="entry name" value="Exosortase_EpsH"/>
    <property type="match status" value="1"/>
</dbReference>
<feature type="transmembrane region" description="Helical" evidence="8">
    <location>
        <begin position="130"/>
        <end position="153"/>
    </location>
</feature>
<dbReference type="InterPro" id="IPR019127">
    <property type="entry name" value="Exosortase"/>
</dbReference>
<evidence type="ECO:0000256" key="1">
    <source>
        <dbReference type="ARBA" id="ARBA00004651"/>
    </source>
</evidence>
<keyword evidence="2" id="KW-1003">Cell membrane</keyword>
<protein>
    <recommendedName>
        <fullName evidence="11">Exosortase</fullName>
    </recommendedName>
</protein>
<dbReference type="RefSeq" id="WP_105357986.1">
    <property type="nucleotide sequence ID" value="NZ_PUIB01000024.1"/>
</dbReference>
<evidence type="ECO:0000256" key="4">
    <source>
        <dbReference type="ARBA" id="ARBA00022692"/>
    </source>
</evidence>
<feature type="transmembrane region" description="Helical" evidence="8">
    <location>
        <begin position="46"/>
        <end position="62"/>
    </location>
</feature>
<organism evidence="9 10">
    <name type="scientific">Blastopirellula marina</name>
    <dbReference type="NCBI Taxonomy" id="124"/>
    <lineage>
        <taxon>Bacteria</taxon>
        <taxon>Pseudomonadati</taxon>
        <taxon>Planctomycetota</taxon>
        <taxon>Planctomycetia</taxon>
        <taxon>Pirellulales</taxon>
        <taxon>Pirellulaceae</taxon>
        <taxon>Blastopirellula</taxon>
    </lineage>
</organism>
<accession>A0A2S8F9E1</accession>
<gene>
    <name evidence="9" type="ORF">C5Y98_23530</name>
</gene>
<evidence type="ECO:0000256" key="7">
    <source>
        <dbReference type="ARBA" id="ARBA00023136"/>
    </source>
</evidence>
<feature type="transmembrane region" description="Helical" evidence="8">
    <location>
        <begin position="74"/>
        <end position="93"/>
    </location>
</feature>
<evidence type="ECO:0000256" key="6">
    <source>
        <dbReference type="ARBA" id="ARBA00022989"/>
    </source>
</evidence>
<dbReference type="NCBIfam" id="TIGR02602">
    <property type="entry name" value="8TM_EpsH"/>
    <property type="match status" value="1"/>
</dbReference>
<dbReference type="InterPro" id="IPR026392">
    <property type="entry name" value="Exo/Archaeosortase_dom"/>
</dbReference>